<dbReference type="CDD" id="cd04301">
    <property type="entry name" value="NAT_SF"/>
    <property type="match status" value="1"/>
</dbReference>
<accession>A0A1W0WVG3</accession>
<gene>
    <name evidence="5" type="ORF">BV898_06787</name>
</gene>
<dbReference type="InterPro" id="IPR000182">
    <property type="entry name" value="GNAT_dom"/>
</dbReference>
<keyword evidence="2" id="KW-0808">Transferase</keyword>
<dbReference type="Gene3D" id="3.40.630.30">
    <property type="match status" value="1"/>
</dbReference>
<comment type="caution">
    <text evidence="5">The sequence shown here is derived from an EMBL/GenBank/DDBJ whole genome shotgun (WGS) entry which is preliminary data.</text>
</comment>
<evidence type="ECO:0000313" key="6">
    <source>
        <dbReference type="Proteomes" id="UP000192578"/>
    </source>
</evidence>
<dbReference type="Proteomes" id="UP000192578">
    <property type="component" value="Unassembled WGS sequence"/>
</dbReference>
<evidence type="ECO:0000256" key="2">
    <source>
        <dbReference type="ARBA" id="ARBA00022679"/>
    </source>
</evidence>
<evidence type="ECO:0000313" key="5">
    <source>
        <dbReference type="EMBL" id="OQV19147.1"/>
    </source>
</evidence>
<dbReference type="InterPro" id="IPR016181">
    <property type="entry name" value="Acyl_CoA_acyltransferase"/>
</dbReference>
<protein>
    <submittedName>
        <fullName evidence="5">Diamine acetyltransferase 2</fullName>
    </submittedName>
</protein>
<keyword evidence="3" id="KW-0012">Acyltransferase</keyword>
<organism evidence="5 6">
    <name type="scientific">Hypsibius exemplaris</name>
    <name type="common">Freshwater tardigrade</name>
    <dbReference type="NCBI Taxonomy" id="2072580"/>
    <lineage>
        <taxon>Eukaryota</taxon>
        <taxon>Metazoa</taxon>
        <taxon>Ecdysozoa</taxon>
        <taxon>Tardigrada</taxon>
        <taxon>Eutardigrada</taxon>
        <taxon>Parachela</taxon>
        <taxon>Hypsibioidea</taxon>
        <taxon>Hypsibiidae</taxon>
        <taxon>Hypsibius</taxon>
    </lineage>
</organism>
<feature type="domain" description="N-acetyltransferase" evidence="4">
    <location>
        <begin position="11"/>
        <end position="181"/>
    </location>
</feature>
<keyword evidence="6" id="KW-1185">Reference proteome</keyword>
<dbReference type="FunFam" id="3.40.630.30:FF:000064">
    <property type="entry name" value="GNAT family acetyltransferase"/>
    <property type="match status" value="1"/>
</dbReference>
<dbReference type="EMBL" id="MTYJ01000042">
    <property type="protein sequence ID" value="OQV19147.1"/>
    <property type="molecule type" value="Genomic_DNA"/>
</dbReference>
<comment type="similarity">
    <text evidence="1">Belongs to the acetyltransferase family.</text>
</comment>
<dbReference type="PROSITE" id="PS51186">
    <property type="entry name" value="GNAT"/>
    <property type="match status" value="1"/>
</dbReference>
<evidence type="ECO:0000256" key="1">
    <source>
        <dbReference type="ARBA" id="ARBA00008694"/>
    </source>
</evidence>
<dbReference type="AlphaFoldDB" id="A0A1W0WVG3"/>
<dbReference type="OrthoDB" id="7305308at2759"/>
<dbReference type="GO" id="GO:0008080">
    <property type="term" value="F:N-acetyltransferase activity"/>
    <property type="evidence" value="ECO:0007669"/>
    <property type="project" value="TreeGrafter"/>
</dbReference>
<dbReference type="SUPFAM" id="SSF55729">
    <property type="entry name" value="Acyl-CoA N-acyltransferases (Nat)"/>
    <property type="match status" value="1"/>
</dbReference>
<sequence>MDSDGPSHHGVIIRPATVTDCQGIHRLIQELAAFQGYPDGPELTVETLRRDGFPVEGDNSDRQTSTAQVFQANVVEETATGKLVGYAIFFPFYSTWKGKGIYLEDIYVQSDYRKAGVGKRLFASVCRFALEWGGSAVRLSVLKKNVQAKAFYERLGFENSTVEDGWETGRFGEETLRKIVESVVV</sequence>
<dbReference type="PANTHER" id="PTHR10545:SF29">
    <property type="entry name" value="GH14572P-RELATED"/>
    <property type="match status" value="1"/>
</dbReference>
<dbReference type="PANTHER" id="PTHR10545">
    <property type="entry name" value="DIAMINE N-ACETYLTRANSFERASE"/>
    <property type="match status" value="1"/>
</dbReference>
<evidence type="ECO:0000256" key="3">
    <source>
        <dbReference type="ARBA" id="ARBA00023315"/>
    </source>
</evidence>
<name>A0A1W0WVG3_HYPEX</name>
<evidence type="ECO:0000259" key="4">
    <source>
        <dbReference type="PROSITE" id="PS51186"/>
    </source>
</evidence>
<reference evidence="6" key="1">
    <citation type="submission" date="2017-01" db="EMBL/GenBank/DDBJ databases">
        <title>Comparative genomics of anhydrobiosis in the tardigrade Hypsibius dujardini.</title>
        <authorList>
            <person name="Yoshida Y."/>
            <person name="Koutsovoulos G."/>
            <person name="Laetsch D."/>
            <person name="Stevens L."/>
            <person name="Kumar S."/>
            <person name="Horikawa D."/>
            <person name="Ishino K."/>
            <person name="Komine S."/>
            <person name="Tomita M."/>
            <person name="Blaxter M."/>
            <person name="Arakawa K."/>
        </authorList>
    </citation>
    <scope>NUCLEOTIDE SEQUENCE [LARGE SCALE GENOMIC DNA]</scope>
    <source>
        <strain evidence="6">Z151</strain>
    </source>
</reference>
<proteinExistence type="inferred from homology"/>
<dbReference type="Pfam" id="PF00583">
    <property type="entry name" value="Acetyltransf_1"/>
    <property type="match status" value="1"/>
</dbReference>
<dbReference type="InterPro" id="IPR051016">
    <property type="entry name" value="Diverse_Substrate_AcTransf"/>
</dbReference>